<dbReference type="AlphaFoldDB" id="A0A3E1Y8C3"/>
<proteinExistence type="predicted"/>
<dbReference type="PROSITE" id="PS51257">
    <property type="entry name" value="PROKAR_LIPOPROTEIN"/>
    <property type="match status" value="1"/>
</dbReference>
<dbReference type="RefSeq" id="WP_116976814.1">
    <property type="nucleotide sequence ID" value="NZ_QPMM01000008.1"/>
</dbReference>
<reference evidence="1 2" key="1">
    <citation type="submission" date="2018-07" db="EMBL/GenBank/DDBJ databases">
        <title>Chitinophaga K2CV101002-2 sp. nov., isolated from a monsoon evergreen broad-leaved forest soil.</title>
        <authorList>
            <person name="Lv Y."/>
        </authorList>
    </citation>
    <scope>NUCLEOTIDE SEQUENCE [LARGE SCALE GENOMIC DNA]</scope>
    <source>
        <strain evidence="1 2">GDMCC 1.1288</strain>
    </source>
</reference>
<dbReference type="EMBL" id="QPMM01000008">
    <property type="protein sequence ID" value="RFS21403.1"/>
    <property type="molecule type" value="Genomic_DNA"/>
</dbReference>
<name>A0A3E1Y8C3_9BACT</name>
<sequence>MKYCFLVLATVIFLSSCFKDPPSTAAYMFRQEKLCDNPWGKADTTTSSTIRYWLVANKIQFETAGISGDTISHTILNSNNCDTLTGRRAYALVPFADTAKAVQAGLQYH</sequence>
<gene>
    <name evidence="1" type="ORF">DVR12_16015</name>
</gene>
<comment type="caution">
    <text evidence="1">The sequence shown here is derived from an EMBL/GenBank/DDBJ whole genome shotgun (WGS) entry which is preliminary data.</text>
</comment>
<evidence type="ECO:0000313" key="2">
    <source>
        <dbReference type="Proteomes" id="UP000260644"/>
    </source>
</evidence>
<evidence type="ECO:0008006" key="3">
    <source>
        <dbReference type="Google" id="ProtNLM"/>
    </source>
</evidence>
<protein>
    <recommendedName>
        <fullName evidence="3">Lipoprotein</fullName>
    </recommendedName>
</protein>
<accession>A0A3E1Y8C3</accession>
<keyword evidence="2" id="KW-1185">Reference proteome</keyword>
<dbReference type="OrthoDB" id="675887at2"/>
<evidence type="ECO:0000313" key="1">
    <source>
        <dbReference type="EMBL" id="RFS21403.1"/>
    </source>
</evidence>
<organism evidence="1 2">
    <name type="scientific">Chitinophaga silvatica</name>
    <dbReference type="NCBI Taxonomy" id="2282649"/>
    <lineage>
        <taxon>Bacteria</taxon>
        <taxon>Pseudomonadati</taxon>
        <taxon>Bacteroidota</taxon>
        <taxon>Chitinophagia</taxon>
        <taxon>Chitinophagales</taxon>
        <taxon>Chitinophagaceae</taxon>
        <taxon>Chitinophaga</taxon>
    </lineage>
</organism>
<dbReference type="Proteomes" id="UP000260644">
    <property type="component" value="Unassembled WGS sequence"/>
</dbReference>